<dbReference type="InterPro" id="IPR011009">
    <property type="entry name" value="Kinase-like_dom_sf"/>
</dbReference>
<dbReference type="PRINTS" id="PR00109">
    <property type="entry name" value="TYRKINASE"/>
</dbReference>
<feature type="region of interest" description="Disordered" evidence="12">
    <location>
        <begin position="343"/>
        <end position="364"/>
    </location>
</feature>
<dbReference type="InterPro" id="IPR000719">
    <property type="entry name" value="Prot_kinase_dom"/>
</dbReference>
<evidence type="ECO:0000256" key="9">
    <source>
        <dbReference type="ARBA" id="ARBA00051245"/>
    </source>
</evidence>
<dbReference type="FunFam" id="3.30.200.20:FF:000135">
    <property type="entry name" value="Tyrosine-protein kinase"/>
    <property type="match status" value="1"/>
</dbReference>
<dbReference type="PROSITE" id="PS00107">
    <property type="entry name" value="PROTEIN_KINASE_ATP"/>
    <property type="match status" value="1"/>
</dbReference>
<dbReference type="Gene3D" id="3.30.200.20">
    <property type="entry name" value="Phosphorylase Kinase, domain 1"/>
    <property type="match status" value="2"/>
</dbReference>
<dbReference type="PANTHER" id="PTHR45807">
    <property type="entry name" value="TYROSINE-PROTEIN KINASE HOPSCOTCH"/>
    <property type="match status" value="1"/>
</dbReference>
<keyword evidence="2 11" id="KW-0808">Transferase</keyword>
<dbReference type="InterPro" id="IPR035963">
    <property type="entry name" value="FERM_2"/>
</dbReference>
<dbReference type="SUPFAM" id="SSF55550">
    <property type="entry name" value="SH2 domain"/>
    <property type="match status" value="1"/>
</dbReference>
<dbReference type="InterPro" id="IPR051286">
    <property type="entry name" value="JAK"/>
</dbReference>
<dbReference type="SMART" id="SM00295">
    <property type="entry name" value="B41"/>
    <property type="match status" value="1"/>
</dbReference>
<dbReference type="GO" id="GO:0060397">
    <property type="term" value="P:growth hormone receptor signaling pathway via JAK-STAT"/>
    <property type="evidence" value="ECO:0007669"/>
    <property type="project" value="TreeGrafter"/>
</dbReference>
<dbReference type="PIRSF" id="PIRSF000636">
    <property type="entry name" value="TyrPK_Jak"/>
    <property type="match status" value="1"/>
</dbReference>
<dbReference type="PROSITE" id="PS00109">
    <property type="entry name" value="PROTEIN_KINASE_TYR"/>
    <property type="match status" value="1"/>
</dbReference>
<evidence type="ECO:0000256" key="3">
    <source>
        <dbReference type="ARBA" id="ARBA00022737"/>
    </source>
</evidence>
<proteinExistence type="inferred from homology"/>
<evidence type="ECO:0000256" key="5">
    <source>
        <dbReference type="ARBA" id="ARBA00022777"/>
    </source>
</evidence>
<evidence type="ECO:0000256" key="4">
    <source>
        <dbReference type="ARBA" id="ARBA00022741"/>
    </source>
</evidence>
<feature type="binding site" evidence="10">
    <location>
        <position position="818"/>
    </location>
    <ligand>
        <name>ATP</name>
        <dbReference type="ChEBI" id="CHEBI:30616"/>
    </ligand>
</feature>
<dbReference type="GO" id="GO:0019221">
    <property type="term" value="P:cytokine-mediated signaling pathway"/>
    <property type="evidence" value="ECO:0007669"/>
    <property type="project" value="TreeGrafter"/>
</dbReference>
<name>A0A8C8E1I2_9TELE</name>
<dbReference type="InterPro" id="IPR016251">
    <property type="entry name" value="Tyr_kinase_non-rcpt_Jak/Tyk2"/>
</dbReference>
<protein>
    <recommendedName>
        <fullName evidence="11">Tyrosine-protein kinase</fullName>
        <ecNumber evidence="11">2.7.10.2</ecNumber>
    </recommendedName>
</protein>
<reference evidence="15" key="1">
    <citation type="submission" date="2025-08" db="UniProtKB">
        <authorList>
            <consortium name="Ensembl"/>
        </authorList>
    </citation>
    <scope>IDENTIFICATION</scope>
</reference>
<dbReference type="Proteomes" id="UP000694383">
    <property type="component" value="Unplaced"/>
</dbReference>
<dbReference type="InterPro" id="IPR001245">
    <property type="entry name" value="Ser-Thr/Tyr_kinase_cat_dom"/>
</dbReference>
<keyword evidence="3" id="KW-0677">Repeat</keyword>
<dbReference type="GeneTree" id="ENSGT00940000157092"/>
<dbReference type="SUPFAM" id="SSF56112">
    <property type="entry name" value="Protein kinase-like (PK-like)"/>
    <property type="match status" value="2"/>
</dbReference>
<evidence type="ECO:0000259" key="13">
    <source>
        <dbReference type="PROSITE" id="PS50011"/>
    </source>
</evidence>
<dbReference type="GO" id="GO:0030154">
    <property type="term" value="P:cell differentiation"/>
    <property type="evidence" value="ECO:0007669"/>
    <property type="project" value="TreeGrafter"/>
</dbReference>
<dbReference type="Gene3D" id="1.10.510.10">
    <property type="entry name" value="Transferase(Phosphotransferase) domain 1"/>
    <property type="match status" value="2"/>
</dbReference>
<dbReference type="InterPro" id="IPR036860">
    <property type="entry name" value="SH2_dom_sf"/>
</dbReference>
<dbReference type="InterPro" id="IPR008266">
    <property type="entry name" value="Tyr_kinase_AS"/>
</dbReference>
<dbReference type="InterPro" id="IPR041155">
    <property type="entry name" value="FERM_F1"/>
</dbReference>
<dbReference type="Ensembl" id="ENSOSIT00000047479.1">
    <property type="protein sequence ID" value="ENSOSIP00000045140.1"/>
    <property type="gene ID" value="ENSOSIG00000019729.1"/>
</dbReference>
<dbReference type="InterPro" id="IPR019748">
    <property type="entry name" value="FERM_central"/>
</dbReference>
<dbReference type="PROSITE" id="PS50011">
    <property type="entry name" value="PROTEIN_KINASE_DOM"/>
    <property type="match status" value="1"/>
</dbReference>
<evidence type="ECO:0000256" key="6">
    <source>
        <dbReference type="ARBA" id="ARBA00022840"/>
    </source>
</evidence>
<evidence type="ECO:0000256" key="10">
    <source>
        <dbReference type="PROSITE-ProRule" id="PRU10141"/>
    </source>
</evidence>
<keyword evidence="5 11" id="KW-0418">Kinase</keyword>
<keyword evidence="8 11" id="KW-0829">Tyrosine-protein kinase</keyword>
<feature type="domain" description="Protein kinase" evidence="13">
    <location>
        <begin position="785"/>
        <end position="1061"/>
    </location>
</feature>
<sequence length="1070" mass="122438">MSTTGVMELSRQLCLKMRKNKGVRSSTPPASIPGLEIQFYSHGPKLQYSPGCYIAEDICMAAAKHCSITPLCHNLFALYDETTGVWYPPSYEFKVTDETNLKLHYRMRFYFRNWHGTAEGESPVWRHCISKLRGQGNQKTPEGTPLFDGGSLDYLFEQAKHDFKMGMVPLRNVQSETEQHEIENECLGMAVLAITHNALATNTPMSTIYRDYSYKDFIPESLNRNIKQRNILTRVRINNVFKKFLCDFNNGTVQESNITTYDLKIKYLATLEGLTSGLGSELIEPTTLSVVQEEEPCNGYYGYSNPSQGQTQSQNIQESCDMQVLVTGITGISWRKKPIIESTMSKENKKTKKNKQDGKQKNDKKTKASEGWVVFCDFYEITHTVIKEKTVTIKSQDNKKMVVQLASSPEALSFAALVDGYFRLTVDAHHYLCKEVAPASVVNNIRDGCHGPICTEYAIQRLRQEGNEDGSYVLRWSCTNFEFIIITVVCNEIDLKESRPVRQYKNFQIQVDKNGFRLHGTDALQPTLKELLEHLQGQTLRTDNLQFHLLRCCPPQPREVSNLLVVTKERAITNQTPTQESQLSFIRILKEDIQQDEHLGTGTKTNIYSGNLRAKNEEDEDVGYTSFQEVKVVLKVLGSGHRDISLAFFETASMMRQVSHKHIVLLYGVCVHHQENIMVEEFVQLGPLDVFMKRQQSLSTPWKFQVAKQLASALSYLEDKKLVHGYVCAKNILLARDGLDADEGGPFIKLSDPGIPITVLTREDLLITKPHTEVVDPTRFEKRFLKKIRDLGEGHFGKVELCRYDPRGDRTGELVAVKSLKPDNKEEQSSLSREIDILKALYHENIVKYKGICEEGDQAFKLIMEYLPMGSLKEYLPRHKSRTSLSMLLSYCIQICKGMEYLGSRNYIHRDLAARNVLVENERTVKIGDFGLTKSIKDNEGYYKVQDDHDSPVFWYALECLTTCKFYLASDVWSFGVTMYEIITYCDSSKSPMTRFFDMIGRSQGQMTILRLVKVLQEGRRLPRPEGCSEAVYELMRKCWDQSPERRITFKRLIEELSILLQQLQPNMEL</sequence>
<dbReference type="InterPro" id="IPR041381">
    <property type="entry name" value="JAK1-3/TYK2_PHL_dom"/>
</dbReference>
<feature type="compositionally biased region" description="Basic and acidic residues" evidence="12">
    <location>
        <begin position="344"/>
        <end position="364"/>
    </location>
</feature>
<accession>A0A8C8E1I2</accession>
<evidence type="ECO:0000256" key="7">
    <source>
        <dbReference type="ARBA" id="ARBA00022999"/>
    </source>
</evidence>
<dbReference type="InterPro" id="IPR020776">
    <property type="entry name" value="Tyr_kinase_non-rcpt_Jak1"/>
</dbReference>
<dbReference type="InterPro" id="IPR000299">
    <property type="entry name" value="FERM_domain"/>
</dbReference>
<dbReference type="Pfam" id="PF18377">
    <property type="entry name" value="FERM_F2"/>
    <property type="match status" value="1"/>
</dbReference>
<keyword evidence="4 10" id="KW-0547">Nucleotide-binding</keyword>
<evidence type="ECO:0000256" key="8">
    <source>
        <dbReference type="ARBA" id="ARBA00023137"/>
    </source>
</evidence>
<evidence type="ECO:0000259" key="14">
    <source>
        <dbReference type="PROSITE" id="PS50057"/>
    </source>
</evidence>
<dbReference type="FunFam" id="1.10.510.10:FF:000114">
    <property type="entry name" value="Tyrosine-protein kinase JAK2"/>
    <property type="match status" value="1"/>
</dbReference>
<dbReference type="InterPro" id="IPR019749">
    <property type="entry name" value="Band_41_domain"/>
</dbReference>
<dbReference type="GO" id="GO:0035556">
    <property type="term" value="P:intracellular signal transduction"/>
    <property type="evidence" value="ECO:0007669"/>
    <property type="project" value="InterPro"/>
</dbReference>
<keyword evidence="16" id="KW-1185">Reference proteome</keyword>
<dbReference type="SMART" id="SM00219">
    <property type="entry name" value="TyrKc"/>
    <property type="match status" value="1"/>
</dbReference>
<dbReference type="SUPFAM" id="SSF50729">
    <property type="entry name" value="PH domain-like"/>
    <property type="match status" value="1"/>
</dbReference>
<evidence type="ECO:0000256" key="2">
    <source>
        <dbReference type="ARBA" id="ARBA00022679"/>
    </source>
</evidence>
<keyword evidence="7" id="KW-0727">SH2 domain</keyword>
<dbReference type="InterPro" id="IPR017441">
    <property type="entry name" value="Protein_kinase_ATP_BS"/>
</dbReference>
<reference evidence="15" key="2">
    <citation type="submission" date="2025-09" db="UniProtKB">
        <authorList>
            <consortium name="Ensembl"/>
        </authorList>
    </citation>
    <scope>IDENTIFICATION</scope>
</reference>
<feature type="domain" description="FERM" evidence="14">
    <location>
        <begin position="33"/>
        <end position="429"/>
    </location>
</feature>
<dbReference type="PRINTS" id="PR01824">
    <property type="entry name" value="JANUSKINASE1"/>
</dbReference>
<organism evidence="15 16">
    <name type="scientific">Oryzias sinensis</name>
    <name type="common">Chinese medaka</name>
    <dbReference type="NCBI Taxonomy" id="183150"/>
    <lineage>
        <taxon>Eukaryota</taxon>
        <taxon>Metazoa</taxon>
        <taxon>Chordata</taxon>
        <taxon>Craniata</taxon>
        <taxon>Vertebrata</taxon>
        <taxon>Euteleostomi</taxon>
        <taxon>Actinopterygii</taxon>
        <taxon>Neopterygii</taxon>
        <taxon>Teleostei</taxon>
        <taxon>Neoteleostei</taxon>
        <taxon>Acanthomorphata</taxon>
        <taxon>Ovalentaria</taxon>
        <taxon>Atherinomorphae</taxon>
        <taxon>Beloniformes</taxon>
        <taxon>Adrianichthyidae</taxon>
        <taxon>Oryziinae</taxon>
        <taxon>Oryzias</taxon>
    </lineage>
</organism>
<dbReference type="Pfam" id="PF17887">
    <property type="entry name" value="Jak1_Phl"/>
    <property type="match status" value="1"/>
</dbReference>
<dbReference type="PANTHER" id="PTHR45807:SF5">
    <property type="entry name" value="TYROSINE-PROTEIN KINASE JAK1"/>
    <property type="match status" value="1"/>
</dbReference>
<dbReference type="PRINTS" id="PR01823">
    <property type="entry name" value="JANUSKINASE"/>
</dbReference>
<dbReference type="GO" id="GO:0016020">
    <property type="term" value="C:membrane"/>
    <property type="evidence" value="ECO:0007669"/>
    <property type="project" value="InterPro"/>
</dbReference>
<keyword evidence="6 10" id="KW-0067">ATP-binding</keyword>
<comment type="catalytic activity">
    <reaction evidence="9 11">
        <text>L-tyrosyl-[protein] + ATP = O-phospho-L-tyrosyl-[protein] + ADP + H(+)</text>
        <dbReference type="Rhea" id="RHEA:10596"/>
        <dbReference type="Rhea" id="RHEA-COMP:10136"/>
        <dbReference type="Rhea" id="RHEA-COMP:20101"/>
        <dbReference type="ChEBI" id="CHEBI:15378"/>
        <dbReference type="ChEBI" id="CHEBI:30616"/>
        <dbReference type="ChEBI" id="CHEBI:46858"/>
        <dbReference type="ChEBI" id="CHEBI:61978"/>
        <dbReference type="ChEBI" id="CHEBI:456216"/>
        <dbReference type="EC" id="2.7.10.2"/>
    </reaction>
</comment>
<dbReference type="Pfam" id="PF21990">
    <property type="entry name" value="SH2_1"/>
    <property type="match status" value="1"/>
</dbReference>
<dbReference type="EC" id="2.7.10.2" evidence="11"/>
<dbReference type="Pfam" id="PF18379">
    <property type="entry name" value="FERM_F1"/>
    <property type="match status" value="1"/>
</dbReference>
<evidence type="ECO:0000313" key="15">
    <source>
        <dbReference type="Ensembl" id="ENSOSIP00000045140.1"/>
    </source>
</evidence>
<dbReference type="GO" id="GO:0005131">
    <property type="term" value="F:growth hormone receptor binding"/>
    <property type="evidence" value="ECO:0007669"/>
    <property type="project" value="TreeGrafter"/>
</dbReference>
<dbReference type="PROSITE" id="PS50057">
    <property type="entry name" value="FERM_3"/>
    <property type="match status" value="1"/>
</dbReference>
<dbReference type="SMART" id="SM00252">
    <property type="entry name" value="SH2"/>
    <property type="match status" value="1"/>
</dbReference>
<dbReference type="GO" id="GO:0004715">
    <property type="term" value="F:non-membrane spanning protein tyrosine kinase activity"/>
    <property type="evidence" value="ECO:0007669"/>
    <property type="project" value="UniProtKB-EC"/>
</dbReference>
<evidence type="ECO:0000256" key="11">
    <source>
        <dbReference type="RuleBase" id="RU362096"/>
    </source>
</evidence>
<evidence type="ECO:0000256" key="1">
    <source>
        <dbReference type="ARBA" id="ARBA00022553"/>
    </source>
</evidence>
<dbReference type="Gene3D" id="3.30.505.10">
    <property type="entry name" value="SH2 domain"/>
    <property type="match status" value="1"/>
</dbReference>
<dbReference type="GO" id="GO:0007259">
    <property type="term" value="P:cell surface receptor signaling pathway via JAK-STAT"/>
    <property type="evidence" value="ECO:0007669"/>
    <property type="project" value="TreeGrafter"/>
</dbReference>
<dbReference type="CDD" id="cd14473">
    <property type="entry name" value="FERM_B-lobe"/>
    <property type="match status" value="1"/>
</dbReference>
<dbReference type="SUPFAM" id="SSF47031">
    <property type="entry name" value="Second domain of FERM"/>
    <property type="match status" value="1"/>
</dbReference>
<dbReference type="Pfam" id="PF07714">
    <property type="entry name" value="PK_Tyr_Ser-Thr"/>
    <property type="match status" value="2"/>
</dbReference>
<keyword evidence="1" id="KW-0597">Phosphoprotein</keyword>
<dbReference type="AlphaFoldDB" id="A0A8C8E1I2"/>
<dbReference type="InterPro" id="IPR000980">
    <property type="entry name" value="SH2"/>
</dbReference>
<evidence type="ECO:0000313" key="16">
    <source>
        <dbReference type="Proteomes" id="UP000694383"/>
    </source>
</evidence>
<dbReference type="InterPro" id="IPR020635">
    <property type="entry name" value="Tyr_kinase_cat_dom"/>
</dbReference>
<comment type="similarity">
    <text evidence="11">Belongs to the protein kinase superfamily. Tyr protein kinase family.</text>
</comment>
<dbReference type="InterPro" id="IPR041046">
    <property type="entry name" value="FERM_F2"/>
</dbReference>
<dbReference type="GO" id="GO:0005829">
    <property type="term" value="C:cytosol"/>
    <property type="evidence" value="ECO:0007669"/>
    <property type="project" value="TreeGrafter"/>
</dbReference>
<dbReference type="GO" id="GO:0005524">
    <property type="term" value="F:ATP binding"/>
    <property type="evidence" value="ECO:0007669"/>
    <property type="project" value="UniProtKB-UniRule"/>
</dbReference>
<evidence type="ECO:0000256" key="12">
    <source>
        <dbReference type="SAM" id="MobiDB-lite"/>
    </source>
</evidence>